<evidence type="ECO:0000256" key="1">
    <source>
        <dbReference type="SAM" id="MobiDB-lite"/>
    </source>
</evidence>
<feature type="region of interest" description="Disordered" evidence="1">
    <location>
        <begin position="1"/>
        <end position="96"/>
    </location>
</feature>
<feature type="compositionally biased region" description="Polar residues" evidence="1">
    <location>
        <begin position="77"/>
        <end position="92"/>
    </location>
</feature>
<gene>
    <name evidence="2" type="ORF">RFULGI_LOCUS15180</name>
</gene>
<feature type="region of interest" description="Disordered" evidence="1">
    <location>
        <begin position="139"/>
        <end position="165"/>
    </location>
</feature>
<organism evidence="2 3">
    <name type="scientific">Racocetra fulgida</name>
    <dbReference type="NCBI Taxonomy" id="60492"/>
    <lineage>
        <taxon>Eukaryota</taxon>
        <taxon>Fungi</taxon>
        <taxon>Fungi incertae sedis</taxon>
        <taxon>Mucoromycota</taxon>
        <taxon>Glomeromycotina</taxon>
        <taxon>Glomeromycetes</taxon>
        <taxon>Diversisporales</taxon>
        <taxon>Gigasporaceae</taxon>
        <taxon>Racocetra</taxon>
    </lineage>
</organism>
<accession>A0A9N9NUE6</accession>
<dbReference type="AlphaFoldDB" id="A0A9N9NUE6"/>
<feature type="compositionally biased region" description="Low complexity" evidence="1">
    <location>
        <begin position="143"/>
        <end position="165"/>
    </location>
</feature>
<evidence type="ECO:0000313" key="3">
    <source>
        <dbReference type="Proteomes" id="UP000789396"/>
    </source>
</evidence>
<dbReference type="Proteomes" id="UP000789396">
    <property type="component" value="Unassembled WGS sequence"/>
</dbReference>
<evidence type="ECO:0000313" key="2">
    <source>
        <dbReference type="EMBL" id="CAG8772747.1"/>
    </source>
</evidence>
<name>A0A9N9NUE6_9GLOM</name>
<feature type="non-terminal residue" evidence="2">
    <location>
        <position position="1"/>
    </location>
</feature>
<dbReference type="GO" id="GO:0030695">
    <property type="term" value="F:GTPase regulator activity"/>
    <property type="evidence" value="ECO:0007669"/>
    <property type="project" value="TreeGrafter"/>
</dbReference>
<dbReference type="GO" id="GO:0005737">
    <property type="term" value="C:cytoplasm"/>
    <property type="evidence" value="ECO:0007669"/>
    <property type="project" value="TreeGrafter"/>
</dbReference>
<proteinExistence type="predicted"/>
<sequence length="165" mass="17788">ELAITQFSQSIPGTPSPRKIPLPTSPASPTPRRIPLPTNSDNEDSDATVSDVDEEKEIAVPDSTNRAEIHDIHDVSLGSSKRTSNLNASGSSEDNEIHQFNLKTLSLLEYMLRLSALEVCEQTNHLEIADEKINLFLKDDDSTGSSSTSTVSATTPESTPSKATP</sequence>
<protein>
    <submittedName>
        <fullName evidence="2">9800_t:CDS:1</fullName>
    </submittedName>
</protein>
<feature type="compositionally biased region" description="Polar residues" evidence="1">
    <location>
        <begin position="1"/>
        <end position="13"/>
    </location>
</feature>
<dbReference type="PANTHER" id="PTHR31010">
    <property type="entry name" value="RAN-SPECIFIC GTPASE-ACTIVATING PROTEIN 30-RELATED"/>
    <property type="match status" value="1"/>
</dbReference>
<feature type="compositionally biased region" description="Basic and acidic residues" evidence="1">
    <location>
        <begin position="65"/>
        <end position="74"/>
    </location>
</feature>
<feature type="compositionally biased region" description="Acidic residues" evidence="1">
    <location>
        <begin position="41"/>
        <end position="56"/>
    </location>
</feature>
<dbReference type="OrthoDB" id="512915at2759"/>
<keyword evidence="3" id="KW-1185">Reference proteome</keyword>
<feature type="compositionally biased region" description="Pro residues" evidence="1">
    <location>
        <begin position="14"/>
        <end position="34"/>
    </location>
</feature>
<dbReference type="EMBL" id="CAJVPZ010047585">
    <property type="protein sequence ID" value="CAG8772747.1"/>
    <property type="molecule type" value="Genomic_DNA"/>
</dbReference>
<reference evidence="2" key="1">
    <citation type="submission" date="2021-06" db="EMBL/GenBank/DDBJ databases">
        <authorList>
            <person name="Kallberg Y."/>
            <person name="Tangrot J."/>
            <person name="Rosling A."/>
        </authorList>
    </citation>
    <scope>NUCLEOTIDE SEQUENCE</scope>
    <source>
        <strain evidence="2">IN212</strain>
    </source>
</reference>
<comment type="caution">
    <text evidence="2">The sequence shown here is derived from an EMBL/GenBank/DDBJ whole genome shotgun (WGS) entry which is preliminary data.</text>
</comment>
<dbReference type="InterPro" id="IPR008812">
    <property type="entry name" value="Ran_GTP-bd-rel"/>
</dbReference>
<feature type="non-terminal residue" evidence="2">
    <location>
        <position position="165"/>
    </location>
</feature>
<dbReference type="GO" id="GO:0005634">
    <property type="term" value="C:nucleus"/>
    <property type="evidence" value="ECO:0007669"/>
    <property type="project" value="TreeGrafter"/>
</dbReference>
<dbReference type="PANTHER" id="PTHR31010:SF2">
    <property type="entry name" value="RAN-SPECIFIC GTPASE-ACTIVATING PROTEIN 30"/>
    <property type="match status" value="1"/>
</dbReference>